<protein>
    <submittedName>
        <fullName evidence="5">NHL repeat containing 2 isoform 3, putative</fullName>
    </submittedName>
</protein>
<gene>
    <name evidence="5" type="ORF">ACA1_338030</name>
</gene>
<dbReference type="STRING" id="1257118.L8GFI3"/>
<feature type="compositionally biased region" description="Acidic residues" evidence="3">
    <location>
        <begin position="258"/>
        <end position="268"/>
    </location>
</feature>
<dbReference type="VEuPathDB" id="AmoebaDB:ACA1_338030"/>
<dbReference type="Gene3D" id="2.120.10.30">
    <property type="entry name" value="TolB, C-terminal domain"/>
    <property type="match status" value="2"/>
</dbReference>
<dbReference type="Pfam" id="PF13905">
    <property type="entry name" value="Thioredoxin_8"/>
    <property type="match status" value="1"/>
</dbReference>
<dbReference type="Gene3D" id="3.40.30.10">
    <property type="entry name" value="Glutaredoxin"/>
    <property type="match status" value="1"/>
</dbReference>
<feature type="region of interest" description="Disordered" evidence="3">
    <location>
        <begin position="228"/>
        <end position="276"/>
    </location>
</feature>
<keyword evidence="6" id="KW-1185">Reference proteome</keyword>
<dbReference type="InterPro" id="IPR036249">
    <property type="entry name" value="Thioredoxin-like_sf"/>
</dbReference>
<dbReference type="KEGG" id="acan:ACA1_338030"/>
<dbReference type="CDD" id="cd14951">
    <property type="entry name" value="NHL-2_like"/>
    <property type="match status" value="1"/>
</dbReference>
<dbReference type="EMBL" id="KB008170">
    <property type="protein sequence ID" value="ELR10946.1"/>
    <property type="molecule type" value="Genomic_DNA"/>
</dbReference>
<dbReference type="InterPro" id="IPR013766">
    <property type="entry name" value="Thioredoxin_domain"/>
</dbReference>
<sequence>MVFRMSLWRQTLKQAGDDHQQKLDALTRSGNKTIAYLWEVDLGRAAKGDASGRLPQLPLQVQWYPDSAHVKWFNTREDLTLATHLKGKVVVLDFWTYCCINCIQLVPKLHEVEQRYAGNPEVVFVGVHSPKFENEKEDASVRDAIIKHEIDHPCVNDPDRHLWRHIGAGGWPSLAVISPSGSLVYITVGGGQQKMNELQALVDSLLLLYAAESDLRQIRRQVVEFTQRRKASSDDDGDGSQQAEPQTTVVDKGKQNDVDDDDEEEDDGQALPPLNRKPVQLALEKDKLALGQAPLRFPHGVAVDREGDRMFVADSGHHRILVLSLDGAFRTAIGSDDATTGLVDGDYATARFHSPLGLSYAGEDKLYVADSENHCIRCVRLAEERVVTVAGTGQRGYERKGGGRALEWSLSNPWDVASHGHDLYIAMAGTHQIWKYNEQSEEISLVSGSGSELNFNHDDDILQSGWAQPSGLSVAHDSKKGDVSLFVADAESSTVRATHFGQDRSYTETIVGGGLDPSDLFAFGDADGKGTAARLQHPLGVLYIPAAAGAARKGLGGSVVVSDTYNHRLKLVDPRKKAVVTLAGTGRAALIDGTGVEAAFAEPTGLALHSLNGSGEPVVVVCDTNNHALRLLNLATRGVKTLDITGVPRLTAAVPEPSTTTDSTRPVPAYLGLQRQPIEATLHVADTPNGQFALKLTAPPKHHISAGEWKVHLVPESWIKLAQAKGRLPGRAEDDGAVVIGFTIEALAKTKPKKRTKRDEVVYVEAKAYFCADEVEGEGEGEDDGGVCQSDAIVFEIKLRITDKEPKMTTAMTNVIALNHSFAIMHPRDRPLLARPPRLRPPLAWPGAARMARTSSMKASSMLMRDLADDSRNLQPPQDSASRAPSRAATTRLVSARSHLFATSTVGTVAVFCACKTSSLNRATSSNESREVMS</sequence>
<evidence type="ECO:0000259" key="4">
    <source>
        <dbReference type="PROSITE" id="PS51352"/>
    </source>
</evidence>
<organism evidence="5 6">
    <name type="scientific">Acanthamoeba castellanii (strain ATCC 30010 / Neff)</name>
    <dbReference type="NCBI Taxonomy" id="1257118"/>
    <lineage>
        <taxon>Eukaryota</taxon>
        <taxon>Amoebozoa</taxon>
        <taxon>Discosea</taxon>
        <taxon>Longamoebia</taxon>
        <taxon>Centramoebida</taxon>
        <taxon>Acanthamoebidae</taxon>
        <taxon>Acanthamoeba</taxon>
    </lineage>
</organism>
<dbReference type="PROSITE" id="PS51352">
    <property type="entry name" value="THIOREDOXIN_2"/>
    <property type="match status" value="1"/>
</dbReference>
<dbReference type="InterPro" id="IPR012336">
    <property type="entry name" value="Thioredoxin-like_fold"/>
</dbReference>
<dbReference type="PANTHER" id="PTHR46388:SF2">
    <property type="entry name" value="NHL REPEAT-CONTAINING PROTEIN 2"/>
    <property type="match status" value="1"/>
</dbReference>
<evidence type="ECO:0000256" key="3">
    <source>
        <dbReference type="SAM" id="MobiDB-lite"/>
    </source>
</evidence>
<evidence type="ECO:0000313" key="6">
    <source>
        <dbReference type="Proteomes" id="UP000011083"/>
    </source>
</evidence>
<dbReference type="SMART" id="SM00135">
    <property type="entry name" value="LY"/>
    <property type="match status" value="2"/>
</dbReference>
<dbReference type="InterPro" id="IPR001258">
    <property type="entry name" value="NHL_repeat"/>
</dbReference>
<dbReference type="AlphaFoldDB" id="L8GFI3"/>
<feature type="compositionally biased region" description="Low complexity" evidence="3">
    <location>
        <begin position="875"/>
        <end position="889"/>
    </location>
</feature>
<proteinExistence type="predicted"/>
<dbReference type="Pfam" id="PF01436">
    <property type="entry name" value="NHL"/>
    <property type="match status" value="2"/>
</dbReference>
<dbReference type="OrthoDB" id="273823at2759"/>
<dbReference type="InterPro" id="IPR011042">
    <property type="entry name" value="6-blade_b-propeller_TolB-like"/>
</dbReference>
<evidence type="ECO:0000256" key="1">
    <source>
        <dbReference type="ARBA" id="ARBA00022737"/>
    </source>
</evidence>
<dbReference type="RefSeq" id="XP_004332959.1">
    <property type="nucleotide sequence ID" value="XM_004332911.1"/>
</dbReference>
<dbReference type="InterPro" id="IPR000033">
    <property type="entry name" value="LDLR_classB_rpt"/>
</dbReference>
<feature type="domain" description="Thioredoxin" evidence="4">
    <location>
        <begin position="48"/>
        <end position="207"/>
    </location>
</feature>
<accession>L8GFI3</accession>
<dbReference type="GeneID" id="14911363"/>
<evidence type="ECO:0000313" key="5">
    <source>
        <dbReference type="EMBL" id="ELR10946.1"/>
    </source>
</evidence>
<dbReference type="SUPFAM" id="SSF52833">
    <property type="entry name" value="Thioredoxin-like"/>
    <property type="match status" value="1"/>
</dbReference>
<name>L8GFI3_ACACF</name>
<feature type="repeat" description="NHL" evidence="2">
    <location>
        <begin position="291"/>
        <end position="326"/>
    </location>
</feature>
<feature type="region of interest" description="Disordered" evidence="3">
    <location>
        <begin position="870"/>
        <end position="889"/>
    </location>
</feature>
<dbReference type="Proteomes" id="UP000011083">
    <property type="component" value="Unassembled WGS sequence"/>
</dbReference>
<dbReference type="PANTHER" id="PTHR46388">
    <property type="entry name" value="NHL REPEAT-CONTAINING PROTEIN 2"/>
    <property type="match status" value="1"/>
</dbReference>
<evidence type="ECO:0000256" key="2">
    <source>
        <dbReference type="PROSITE-ProRule" id="PRU00504"/>
    </source>
</evidence>
<dbReference type="SUPFAM" id="SSF101898">
    <property type="entry name" value="NHL repeat"/>
    <property type="match status" value="1"/>
</dbReference>
<dbReference type="PROSITE" id="PS51125">
    <property type="entry name" value="NHL"/>
    <property type="match status" value="1"/>
</dbReference>
<dbReference type="InterPro" id="IPR045302">
    <property type="entry name" value="NHL2_NHL_rpt_dom"/>
</dbReference>
<keyword evidence="1" id="KW-0677">Repeat</keyword>
<reference evidence="5 6" key="1">
    <citation type="journal article" date="2013" name="Genome Biol.">
        <title>Genome of Acanthamoeba castellanii highlights extensive lateral gene transfer and early evolution of tyrosine kinase signaling.</title>
        <authorList>
            <person name="Clarke M."/>
            <person name="Lohan A.J."/>
            <person name="Liu B."/>
            <person name="Lagkouvardos I."/>
            <person name="Roy S."/>
            <person name="Zafar N."/>
            <person name="Bertelli C."/>
            <person name="Schilde C."/>
            <person name="Kianianmomeni A."/>
            <person name="Burglin T.R."/>
            <person name="Frech C."/>
            <person name="Turcotte B."/>
            <person name="Kopec K.O."/>
            <person name="Synnott J.M."/>
            <person name="Choo C."/>
            <person name="Paponov I."/>
            <person name="Finkler A."/>
            <person name="Soon Heng Tan C."/>
            <person name="Hutchins A.P."/>
            <person name="Weinmeier T."/>
            <person name="Rattei T."/>
            <person name="Chu J.S."/>
            <person name="Gimenez G."/>
            <person name="Irimia M."/>
            <person name="Rigden D.J."/>
            <person name="Fitzpatrick D.A."/>
            <person name="Lorenzo-Morales J."/>
            <person name="Bateman A."/>
            <person name="Chiu C.H."/>
            <person name="Tang P."/>
            <person name="Hegemann P."/>
            <person name="Fromm H."/>
            <person name="Raoult D."/>
            <person name="Greub G."/>
            <person name="Miranda-Saavedra D."/>
            <person name="Chen N."/>
            <person name="Nash P."/>
            <person name="Ginger M.L."/>
            <person name="Horn M."/>
            <person name="Schaap P."/>
            <person name="Caler L."/>
            <person name="Loftus B."/>
        </authorList>
    </citation>
    <scope>NUCLEOTIDE SEQUENCE [LARGE SCALE GENOMIC DNA]</scope>
    <source>
        <strain evidence="5 6">Neff</strain>
    </source>
</reference>